<organism evidence="2">
    <name type="scientific">Haloferax sp. CBA1149</name>
    <dbReference type="NCBI Taxonomy" id="2650753"/>
    <lineage>
        <taxon>Archaea</taxon>
        <taxon>Methanobacteriati</taxon>
        <taxon>Methanobacteriota</taxon>
        <taxon>Stenosarchaea group</taxon>
        <taxon>Halobacteria</taxon>
        <taxon>Halobacteriales</taxon>
        <taxon>Haloferacaceae</taxon>
        <taxon>Haloferax</taxon>
    </lineage>
</organism>
<evidence type="ECO:0008006" key="3">
    <source>
        <dbReference type="Google" id="ProtNLM"/>
    </source>
</evidence>
<dbReference type="InterPro" id="IPR006311">
    <property type="entry name" value="TAT_signal"/>
</dbReference>
<dbReference type="InterPro" id="IPR015943">
    <property type="entry name" value="WD40/YVTN_repeat-like_dom_sf"/>
</dbReference>
<gene>
    <name evidence="2" type="ORF">Hfx1149_01605</name>
</gene>
<name>A0A643JR71_9EURY</name>
<protein>
    <recommendedName>
        <fullName evidence="3">LVIVD repeat-containing protein</fullName>
    </recommendedName>
</protein>
<dbReference type="Gene3D" id="2.130.10.10">
    <property type="entry name" value="YVTN repeat-like/Quinoprotein amine dehydrogenase"/>
    <property type="match status" value="1"/>
</dbReference>
<dbReference type="InterPro" id="IPR017868">
    <property type="entry name" value="Filamin/ABP280_repeat-like"/>
</dbReference>
<sequence>MDRRQFLRVTGGTVLAGVAGTTRVAAAHPGPFEPLGRVDIEGAKEVVVSPDGQTAFVAATSGYATVDVSSPDRPRVLAERRNLLSDHEDGPFRNVYDAKLDGETLLVVGPANPLPGTPAGVLVVDVSDPASPTEVTFHETEYPIHNCFAADGRAYLTANDGDQNPLVVLDTETGTELGRWSLVSVDEQWAEVHSSLRAVHDVFVRDGVAYISMWDGGTWIVDFTDPQAPSVLASIGPGDPDELAALSGGERRTTGRTAPGNHHSAATDDSGDLLGIGIESWAVEVERDDETTELVGGPSGVELWDISDLSNPTHLSTIDPPASPDPTVGGVWTTAHNFDFHDGRLYTSWYRGGVKRHDISDPADPVELAWWRDPGRTNFWSAQYAYPFADEGVFVASSWGFDDVSGALYTFPDHSGDQLNPPTLGPETTTESLVNTPTQTDSTARTAETPSTDGVSRSDVPGFGIGTGAAALGAAGWWYRRRAQRE</sequence>
<dbReference type="Pfam" id="PF08309">
    <property type="entry name" value="LVIVD"/>
    <property type="match status" value="2"/>
</dbReference>
<dbReference type="RefSeq" id="WP_151134805.1">
    <property type="nucleotide sequence ID" value="NZ_VZUS01000001.1"/>
</dbReference>
<reference evidence="2" key="1">
    <citation type="submission" date="2019-09" db="EMBL/GenBank/DDBJ databases">
        <title>Genomic analysis of Haloferax sp. CBA1149.</title>
        <authorList>
            <person name="Roh S.W."/>
        </authorList>
    </citation>
    <scope>NUCLEOTIDE SEQUENCE</scope>
    <source>
        <strain evidence="2">CBA1149</strain>
    </source>
</reference>
<feature type="region of interest" description="Disordered" evidence="1">
    <location>
        <begin position="412"/>
        <end position="460"/>
    </location>
</feature>
<dbReference type="InterPro" id="IPR013211">
    <property type="entry name" value="LVIVD"/>
</dbReference>
<dbReference type="PROSITE" id="PS51318">
    <property type="entry name" value="TAT"/>
    <property type="match status" value="1"/>
</dbReference>
<comment type="caution">
    <text evidence="2">The sequence shown here is derived from an EMBL/GenBank/DDBJ whole genome shotgun (WGS) entry which is preliminary data.</text>
</comment>
<dbReference type="AlphaFoldDB" id="A0A643JR71"/>
<evidence type="ECO:0000313" key="2">
    <source>
        <dbReference type="EMBL" id="KAB1186790.1"/>
    </source>
</evidence>
<dbReference type="EMBL" id="VZUS01000001">
    <property type="protein sequence ID" value="KAB1186790.1"/>
    <property type="molecule type" value="Genomic_DNA"/>
</dbReference>
<dbReference type="SUPFAM" id="SSF63829">
    <property type="entry name" value="Calcium-dependent phosphotriesterase"/>
    <property type="match status" value="1"/>
</dbReference>
<evidence type="ECO:0000256" key="1">
    <source>
        <dbReference type="SAM" id="MobiDB-lite"/>
    </source>
</evidence>
<proteinExistence type="predicted"/>
<accession>A0A643JR71</accession>
<feature type="compositionally biased region" description="Polar residues" evidence="1">
    <location>
        <begin position="417"/>
        <end position="455"/>
    </location>
</feature>
<dbReference type="PROSITE" id="PS50194">
    <property type="entry name" value="FILAMIN_REPEAT"/>
    <property type="match status" value="1"/>
</dbReference>